<protein>
    <submittedName>
        <fullName evidence="2">Uncharacterized protein</fullName>
    </submittedName>
</protein>
<dbReference type="AlphaFoldDB" id="A0A2W1B9E7"/>
<evidence type="ECO:0000256" key="1">
    <source>
        <dbReference type="SAM" id="MobiDB-lite"/>
    </source>
</evidence>
<gene>
    <name evidence="2" type="primary">HaOG211782</name>
    <name evidence="2" type="ORF">B5X24_HaOG211782</name>
</gene>
<proteinExistence type="predicted"/>
<dbReference type="OrthoDB" id="7467572at2759"/>
<evidence type="ECO:0000313" key="3">
    <source>
        <dbReference type="Proteomes" id="UP000249218"/>
    </source>
</evidence>
<keyword evidence="3" id="KW-1185">Reference proteome</keyword>
<dbReference type="EMBL" id="KZ150211">
    <property type="protein sequence ID" value="PZC72192.1"/>
    <property type="molecule type" value="Genomic_DNA"/>
</dbReference>
<dbReference type="Proteomes" id="UP000249218">
    <property type="component" value="Unassembled WGS sequence"/>
</dbReference>
<evidence type="ECO:0000313" key="2">
    <source>
        <dbReference type="EMBL" id="PZC72192.1"/>
    </source>
</evidence>
<name>A0A2W1B9E7_HELAM</name>
<sequence>MNLAQEAINVNSAANTQKDNEKNALLKSYLSKGKTIDIYGPKRDSVSQIDEVATPVKKSKVLPENVEDRSRIDWEDKIPMDVISFVDAVDPNPIHNIQAPMNIGPIGPSVGPIGSPVGSIGSPVGPIGPPIGFPVGTETSPPIEDNFQDAIDPQPSVSTDNPLGMVSIGTCTEPSKSCYKSLKQDSQETDPLAIDDPIHTKPNGPVAWGAKRRGRPPMNLPKIEEANYIIDLS</sequence>
<reference evidence="2 3" key="1">
    <citation type="journal article" date="2017" name="BMC Biol.">
        <title>Genomic innovations, transcriptional plasticity and gene loss underlying the evolution and divergence of two highly polyphagous and invasive Helicoverpa pest species.</title>
        <authorList>
            <person name="Pearce S.L."/>
            <person name="Clarke D.F."/>
            <person name="East P.D."/>
            <person name="Elfekih S."/>
            <person name="Gordon K.H."/>
            <person name="Jermiin L.S."/>
            <person name="McGaughran A."/>
            <person name="Oakeshott J.G."/>
            <person name="Papanikolaou A."/>
            <person name="Perera O.P."/>
            <person name="Rane R.V."/>
            <person name="Richards S."/>
            <person name="Tay W.T."/>
            <person name="Walsh T.K."/>
            <person name="Anderson A."/>
            <person name="Anderson C.J."/>
            <person name="Asgari S."/>
            <person name="Board P.G."/>
            <person name="Bretschneider A."/>
            <person name="Campbell P.M."/>
            <person name="Chertemps T."/>
            <person name="Christeller J.T."/>
            <person name="Coppin C.W."/>
            <person name="Downes S.J."/>
            <person name="Duan G."/>
            <person name="Farnsworth C.A."/>
            <person name="Good R.T."/>
            <person name="Han L.B."/>
            <person name="Han Y.C."/>
            <person name="Hatje K."/>
            <person name="Horne I."/>
            <person name="Huang Y.P."/>
            <person name="Hughes D.S."/>
            <person name="Jacquin-Joly E."/>
            <person name="James W."/>
            <person name="Jhangiani S."/>
            <person name="Kollmar M."/>
            <person name="Kuwar S.S."/>
            <person name="Li S."/>
            <person name="Liu N.Y."/>
            <person name="Maibeche M.T."/>
            <person name="Miller J.R."/>
            <person name="Montagne N."/>
            <person name="Perry T."/>
            <person name="Qu J."/>
            <person name="Song S.V."/>
            <person name="Sutton G.G."/>
            <person name="Vogel H."/>
            <person name="Walenz B.P."/>
            <person name="Xu W."/>
            <person name="Zhang H.J."/>
            <person name="Zou Z."/>
            <person name="Batterham P."/>
            <person name="Edwards O.R."/>
            <person name="Feyereisen R."/>
            <person name="Gibbs R.A."/>
            <person name="Heckel D.G."/>
            <person name="McGrath A."/>
            <person name="Robin C."/>
            <person name="Scherer S.E."/>
            <person name="Worley K.C."/>
            <person name="Wu Y.D."/>
        </authorList>
    </citation>
    <scope>NUCLEOTIDE SEQUENCE [LARGE SCALE GENOMIC DNA]</scope>
    <source>
        <strain evidence="2">Harm_GR_Male_#8</strain>
        <tissue evidence="2">Whole organism</tissue>
    </source>
</reference>
<feature type="region of interest" description="Disordered" evidence="1">
    <location>
        <begin position="180"/>
        <end position="218"/>
    </location>
</feature>
<organism evidence="2 3">
    <name type="scientific">Helicoverpa armigera</name>
    <name type="common">Cotton bollworm</name>
    <name type="synonym">Heliothis armigera</name>
    <dbReference type="NCBI Taxonomy" id="29058"/>
    <lineage>
        <taxon>Eukaryota</taxon>
        <taxon>Metazoa</taxon>
        <taxon>Ecdysozoa</taxon>
        <taxon>Arthropoda</taxon>
        <taxon>Hexapoda</taxon>
        <taxon>Insecta</taxon>
        <taxon>Pterygota</taxon>
        <taxon>Neoptera</taxon>
        <taxon>Endopterygota</taxon>
        <taxon>Lepidoptera</taxon>
        <taxon>Glossata</taxon>
        <taxon>Ditrysia</taxon>
        <taxon>Noctuoidea</taxon>
        <taxon>Noctuidae</taxon>
        <taxon>Heliothinae</taxon>
        <taxon>Helicoverpa</taxon>
    </lineage>
</organism>
<accession>A0A2W1B9E7</accession>